<organism evidence="1 2">
    <name type="scientific">Vagococcus acidifermentans</name>
    <dbReference type="NCBI Taxonomy" id="564710"/>
    <lineage>
        <taxon>Bacteria</taxon>
        <taxon>Bacillati</taxon>
        <taxon>Bacillota</taxon>
        <taxon>Bacilli</taxon>
        <taxon>Lactobacillales</taxon>
        <taxon>Enterococcaceae</taxon>
        <taxon>Vagococcus</taxon>
    </lineage>
</organism>
<dbReference type="GO" id="GO:0016740">
    <property type="term" value="F:transferase activity"/>
    <property type="evidence" value="ECO:0007669"/>
    <property type="project" value="UniProtKB-KW"/>
</dbReference>
<sequence length="159" mass="17607">MTSQIYYASPLFSNMEQQYNAHIVAKLRSLYPQESFYVPQEQTAINDKQAYADAKMIAQYDTEQLLKSKLMLAVLDGPTIDVGVASEIGVAYQAGIPIVALFSDSRQQGADHPEKIAALKDVAESQFPYVNLYTVGLVKLNGAVYATEDDWMRGIAAYL</sequence>
<proteinExistence type="predicted"/>
<dbReference type="EMBL" id="NGKC01000007">
    <property type="protein sequence ID" value="RSU11839.1"/>
    <property type="molecule type" value="Genomic_DNA"/>
</dbReference>
<name>A0A430AUW0_9ENTE</name>
<dbReference type="InterPro" id="IPR007710">
    <property type="entry name" value="Nucleoside_deoxyribTrfase"/>
</dbReference>
<dbReference type="GO" id="GO:0009159">
    <property type="term" value="P:deoxyribonucleoside monophosphate catabolic process"/>
    <property type="evidence" value="ECO:0007669"/>
    <property type="project" value="TreeGrafter"/>
</dbReference>
<gene>
    <name evidence="1" type="ORF">CBF27_07260</name>
</gene>
<protein>
    <submittedName>
        <fullName evidence="1">Nucleoside 2-deoxyribosyltransferase</fullName>
    </submittedName>
</protein>
<comment type="caution">
    <text evidence="1">The sequence shown here is derived from an EMBL/GenBank/DDBJ whole genome shotgun (WGS) entry which is preliminary data.</text>
</comment>
<evidence type="ECO:0000313" key="2">
    <source>
        <dbReference type="Proteomes" id="UP000286773"/>
    </source>
</evidence>
<keyword evidence="1" id="KW-0808">Transferase</keyword>
<evidence type="ECO:0000313" key="1">
    <source>
        <dbReference type="EMBL" id="RSU11839.1"/>
    </source>
</evidence>
<dbReference type="InterPro" id="IPR051239">
    <property type="entry name" value="2'-dNMP_N-hydrolase"/>
</dbReference>
<dbReference type="Proteomes" id="UP000286773">
    <property type="component" value="Unassembled WGS sequence"/>
</dbReference>
<keyword evidence="2" id="KW-1185">Reference proteome</keyword>
<dbReference type="AlphaFoldDB" id="A0A430AUW0"/>
<dbReference type="SUPFAM" id="SSF52309">
    <property type="entry name" value="N-(deoxy)ribosyltransferase-like"/>
    <property type="match status" value="1"/>
</dbReference>
<dbReference type="RefSeq" id="WP_126813662.1">
    <property type="nucleotide sequence ID" value="NZ_NGKC01000007.1"/>
</dbReference>
<dbReference type="PANTHER" id="PTHR15364">
    <property type="entry name" value="2'-DEOXYNUCLEOSIDE 5'-PHOSPHATE N-HYDROLASE 1"/>
    <property type="match status" value="1"/>
</dbReference>
<dbReference type="PANTHER" id="PTHR15364:SF0">
    <property type="entry name" value="2'-DEOXYNUCLEOSIDE 5'-PHOSPHATE N-HYDROLASE 1"/>
    <property type="match status" value="1"/>
</dbReference>
<dbReference type="Gene3D" id="3.40.50.450">
    <property type="match status" value="1"/>
</dbReference>
<dbReference type="Pfam" id="PF05014">
    <property type="entry name" value="Nuc_deoxyrib_tr"/>
    <property type="match status" value="1"/>
</dbReference>
<reference evidence="1 2" key="1">
    <citation type="submission" date="2017-05" db="EMBL/GenBank/DDBJ databases">
        <title>Vagococcus spp. assemblies.</title>
        <authorList>
            <person name="Gulvik C.A."/>
        </authorList>
    </citation>
    <scope>NUCLEOTIDE SEQUENCE [LARGE SCALE GENOMIC DNA]</scope>
    <source>
        <strain evidence="1 2">LMG 24798</strain>
    </source>
</reference>
<dbReference type="OrthoDB" id="1691394at2"/>
<accession>A0A430AUW0</accession>
<dbReference type="GO" id="GO:0070694">
    <property type="term" value="F:5-hydroxymethyl-dUMP N-hydrolase activity"/>
    <property type="evidence" value="ECO:0007669"/>
    <property type="project" value="TreeGrafter"/>
</dbReference>